<protein>
    <submittedName>
        <fullName evidence="1">RHS repeat protein</fullName>
    </submittedName>
</protein>
<organism evidence="1 2">
    <name type="scientific">Acinetobacter seifertii</name>
    <dbReference type="NCBI Taxonomy" id="1530123"/>
    <lineage>
        <taxon>Bacteria</taxon>
        <taxon>Pseudomonadati</taxon>
        <taxon>Pseudomonadota</taxon>
        <taxon>Gammaproteobacteria</taxon>
        <taxon>Moraxellales</taxon>
        <taxon>Moraxellaceae</taxon>
        <taxon>Acinetobacter</taxon>
        <taxon>Acinetobacter calcoaceticus/baumannii complex</taxon>
    </lineage>
</organism>
<dbReference type="Gene3D" id="2.180.10.10">
    <property type="entry name" value="RHS repeat-associated core"/>
    <property type="match status" value="1"/>
</dbReference>
<reference evidence="2" key="1">
    <citation type="submission" date="2020-09" db="EMBL/GenBank/DDBJ databases">
        <title>Clinical and molecular characterization of Acinetobacter seifertii in Taiwan.</title>
        <authorList>
            <person name="Li L.-H."/>
            <person name="Yang Y.-S."/>
            <person name="Sun J.-R."/>
            <person name="Huang T.-W."/>
            <person name="Huang W.-C."/>
            <person name="Wang Y.-C."/>
            <person name="Kuo T.-H."/>
            <person name="Kuo S.-C."/>
            <person name="Chen T.-L."/>
        </authorList>
    </citation>
    <scope>NUCLEOTIDE SEQUENCE [LARGE SCALE GENOMIC DNA]</scope>
    <source>
        <strain evidence="2">AS39</strain>
    </source>
</reference>
<dbReference type="InterPro" id="IPR006530">
    <property type="entry name" value="YD"/>
</dbReference>
<dbReference type="EMBL" id="CP061646">
    <property type="protein sequence ID" value="QNX73353.1"/>
    <property type="molecule type" value="Genomic_DNA"/>
</dbReference>
<name>A0A7H2NIM9_9GAMM</name>
<dbReference type="Pfam" id="PF05593">
    <property type="entry name" value="RHS_repeat"/>
    <property type="match status" value="1"/>
</dbReference>
<sequence length="79" mass="8695">MRNTLLLILAISITPIAYAASATYKYDSAGKLTAIQYDDGSEITYSYDNQGNMTASTSSKKDPSDLRWLPTVLELLLDD</sequence>
<evidence type="ECO:0000313" key="2">
    <source>
        <dbReference type="Proteomes" id="UP000516666"/>
    </source>
</evidence>
<accession>A0A7H2NIM9</accession>
<dbReference type="RefSeq" id="WP_191012852.1">
    <property type="nucleotide sequence ID" value="NZ_CP061550.1"/>
</dbReference>
<dbReference type="NCBIfam" id="TIGR01643">
    <property type="entry name" value="YD_repeat_2x"/>
    <property type="match status" value="1"/>
</dbReference>
<gene>
    <name evidence="1" type="ORF">IC776_05685</name>
</gene>
<dbReference type="AlphaFoldDB" id="A0A7H2NIM9"/>
<dbReference type="Proteomes" id="UP000516666">
    <property type="component" value="Chromosome"/>
</dbReference>
<evidence type="ECO:0000313" key="1">
    <source>
        <dbReference type="EMBL" id="QNX73353.1"/>
    </source>
</evidence>
<dbReference type="InterPro" id="IPR031325">
    <property type="entry name" value="RHS_repeat"/>
</dbReference>
<proteinExistence type="predicted"/>
<reference evidence="1 2" key="2">
    <citation type="submission" date="2020-09" db="EMBL/GenBank/DDBJ databases">
        <authorList>
            <person name="Chen F.-J."/>
            <person name="Lee Y.-T."/>
        </authorList>
    </citation>
    <scope>NUCLEOTIDE SEQUENCE [LARGE SCALE GENOMIC DNA]</scope>
    <source>
        <strain evidence="1 2">AS39</strain>
    </source>
</reference>